<dbReference type="GO" id="GO:0005886">
    <property type="term" value="C:plasma membrane"/>
    <property type="evidence" value="ECO:0007669"/>
    <property type="project" value="UniProtKB-SubCell"/>
</dbReference>
<evidence type="ECO:0000313" key="11">
    <source>
        <dbReference type="EMBL" id="AXE60786.1"/>
    </source>
</evidence>
<dbReference type="Pfam" id="PF04200">
    <property type="entry name" value="Lipoprotein_17"/>
    <property type="match status" value="1"/>
</dbReference>
<evidence type="ECO:0000256" key="9">
    <source>
        <dbReference type="SAM" id="SignalP"/>
    </source>
</evidence>
<proteinExistence type="predicted"/>
<gene>
    <name evidence="11" type="ORF">DA803_01635</name>
</gene>
<dbReference type="NCBIfam" id="NF033817">
    <property type="entry name" value="Mplas_variab_LP"/>
    <property type="match status" value="1"/>
</dbReference>
<dbReference type="InterPro" id="IPR007326">
    <property type="entry name" value="Lipoprotein-assoc_dom"/>
</dbReference>
<keyword evidence="4" id="KW-0677">Repeat</keyword>
<evidence type="ECO:0000256" key="5">
    <source>
        <dbReference type="ARBA" id="ARBA00023136"/>
    </source>
</evidence>
<dbReference type="EMBL" id="CP029295">
    <property type="protein sequence ID" value="AXE60786.1"/>
    <property type="molecule type" value="Genomic_DNA"/>
</dbReference>
<comment type="subcellular location">
    <subcellularLocation>
        <location evidence="1">Cell membrane</location>
        <topology evidence="1">Lipid-anchor</topology>
    </subcellularLocation>
</comment>
<keyword evidence="6" id="KW-0564">Palmitate</keyword>
<protein>
    <submittedName>
        <fullName evidence="11">Proline-rich putative variable surface lipoprotein</fullName>
    </submittedName>
</protein>
<keyword evidence="5" id="KW-0472">Membrane</keyword>
<feature type="chain" id="PRO_5016428499" evidence="9">
    <location>
        <begin position="20"/>
        <end position="428"/>
    </location>
</feature>
<sequence length="428" mass="48927">MIYLGSIASVITLPLVAAACNNTKTDPKPNTDQEAVNKSLDNIAITIDNKTQILPSAITQTNLKVTGKVEGFTYTYTLTPDDKKGTLKIQVKSEKDGLSATKDITISDFKKETSIPDPEEEKLRKNITFTYQDLISAKAVNFKSEKIKLEKNDGFSIDHSKSEVNIKSEAISSIFPNIKNYAIAKLTLTKGTKSFDFYVKFEVEKTNSKGLQVDKSEFIEAGRQQKELEEQKLIINKINEEKNNLKKELNLFKVQKTNPFEFKIKNSNFMPTEINQITSSDIELTENNEKWIISNILITSRDNLSKKITIKYVVKSKKYDDIVEDIKDQEFLFIAPNKLLNYKQQFIHDGKVNSPAQFEINKINSPLLKYLKLDTDKSTIFYNNPKNEIFVKLVLAAEKQEFITYLKFSIIENKFTMITKSEFDNLLP</sequence>
<feature type="signal peptide" evidence="9">
    <location>
        <begin position="1"/>
        <end position="19"/>
    </location>
</feature>
<evidence type="ECO:0000256" key="4">
    <source>
        <dbReference type="ARBA" id="ARBA00022737"/>
    </source>
</evidence>
<evidence type="ECO:0000256" key="2">
    <source>
        <dbReference type="ARBA" id="ARBA00022475"/>
    </source>
</evidence>
<dbReference type="InterPro" id="IPR049890">
    <property type="entry name" value="VlpA-F-like_signal"/>
</dbReference>
<accession>A0A2Z5IRA4</accession>
<keyword evidence="7 11" id="KW-0449">Lipoprotein</keyword>
<evidence type="ECO:0000256" key="7">
    <source>
        <dbReference type="ARBA" id="ARBA00023288"/>
    </source>
</evidence>
<organism evidence="11 12">
    <name type="scientific">[Mycoplasma] phocae</name>
    <dbReference type="NCBI Taxonomy" id="142651"/>
    <lineage>
        <taxon>Bacteria</taxon>
        <taxon>Bacillati</taxon>
        <taxon>Mycoplasmatota</taxon>
        <taxon>Mycoplasmoidales</taxon>
        <taxon>Metamycoplasmataceae</taxon>
        <taxon>Metamycoplasma</taxon>
    </lineage>
</organism>
<evidence type="ECO:0000256" key="6">
    <source>
        <dbReference type="ARBA" id="ARBA00023139"/>
    </source>
</evidence>
<evidence type="ECO:0000259" key="10">
    <source>
        <dbReference type="Pfam" id="PF04200"/>
    </source>
</evidence>
<evidence type="ECO:0000256" key="8">
    <source>
        <dbReference type="SAM" id="Coils"/>
    </source>
</evidence>
<keyword evidence="8" id="KW-0175">Coiled coil</keyword>
<reference evidence="11 12" key="1">
    <citation type="submission" date="2018-05" db="EMBL/GenBank/DDBJ databases">
        <title>Annotation of the Mycoplasma phocidae genome.</title>
        <authorList>
            <person name="Brown D.R."/>
            <person name="Kutish G.F."/>
            <person name="Frasca S.Jr."/>
        </authorList>
    </citation>
    <scope>NUCLEOTIDE SEQUENCE [LARGE SCALE GENOMIC DNA]</scope>
    <source>
        <strain evidence="11 12">105</strain>
    </source>
</reference>
<dbReference type="KEGG" id="mpho:DA803_01635"/>
<feature type="domain" description="Lipoprotein-associated type-17" evidence="10">
    <location>
        <begin position="39"/>
        <end position="111"/>
    </location>
</feature>
<evidence type="ECO:0000313" key="12">
    <source>
        <dbReference type="Proteomes" id="UP000252477"/>
    </source>
</evidence>
<keyword evidence="2" id="KW-1003">Cell membrane</keyword>
<name>A0A2Z5IRA4_9BACT</name>
<evidence type="ECO:0000256" key="1">
    <source>
        <dbReference type="ARBA" id="ARBA00004193"/>
    </source>
</evidence>
<evidence type="ECO:0000256" key="3">
    <source>
        <dbReference type="ARBA" id="ARBA00022729"/>
    </source>
</evidence>
<dbReference type="Proteomes" id="UP000252477">
    <property type="component" value="Chromosome"/>
</dbReference>
<dbReference type="AlphaFoldDB" id="A0A2Z5IRA4"/>
<feature type="coiled-coil region" evidence="8">
    <location>
        <begin position="221"/>
        <end position="255"/>
    </location>
</feature>
<keyword evidence="3 9" id="KW-0732">Signal</keyword>
<keyword evidence="12" id="KW-1185">Reference proteome</keyword>